<feature type="domain" description="Aminotransferase class V" evidence="3">
    <location>
        <begin position="2"/>
        <end position="362"/>
    </location>
</feature>
<dbReference type="Pfam" id="PF00266">
    <property type="entry name" value="Aminotran_5"/>
    <property type="match status" value="1"/>
</dbReference>
<dbReference type="OrthoDB" id="9808002at2"/>
<dbReference type="GO" id="GO:0003824">
    <property type="term" value="F:catalytic activity"/>
    <property type="evidence" value="ECO:0007669"/>
    <property type="project" value="UniProtKB-ARBA"/>
</dbReference>
<dbReference type="InterPro" id="IPR016454">
    <property type="entry name" value="Cysteine_dSase"/>
</dbReference>
<dbReference type="STRING" id="568899.SAMN05192534_10366"/>
<protein>
    <submittedName>
        <fullName evidence="4">Cysteine desulfurase</fullName>
    </submittedName>
</protein>
<dbReference type="PIRSF" id="PIRSF005572">
    <property type="entry name" value="NifS"/>
    <property type="match status" value="1"/>
</dbReference>
<dbReference type="InterPro" id="IPR015422">
    <property type="entry name" value="PyrdxlP-dep_Trfase_small"/>
</dbReference>
<dbReference type="InterPro" id="IPR015421">
    <property type="entry name" value="PyrdxlP-dep_Trfase_major"/>
</dbReference>
<dbReference type="InterPro" id="IPR000192">
    <property type="entry name" value="Aminotrans_V_dom"/>
</dbReference>
<evidence type="ECO:0000256" key="1">
    <source>
        <dbReference type="ARBA" id="ARBA00001933"/>
    </source>
</evidence>
<dbReference type="Gene3D" id="3.40.640.10">
    <property type="entry name" value="Type I PLP-dependent aspartate aminotransferase-like (Major domain)"/>
    <property type="match status" value="1"/>
</dbReference>
<dbReference type="NCBIfam" id="NF002806">
    <property type="entry name" value="PRK02948.1"/>
    <property type="match status" value="1"/>
</dbReference>
<keyword evidence="5" id="KW-1185">Reference proteome</keyword>
<dbReference type="Proteomes" id="UP000199163">
    <property type="component" value="Unassembled WGS sequence"/>
</dbReference>
<comment type="cofactor">
    <cofactor evidence="1">
        <name>pyridoxal 5'-phosphate</name>
        <dbReference type="ChEBI" id="CHEBI:597326"/>
    </cofactor>
</comment>
<dbReference type="PANTHER" id="PTHR11601:SF36">
    <property type="entry name" value="CYSTEINE DESULFURASE NIFS-RELATED"/>
    <property type="match status" value="1"/>
</dbReference>
<reference evidence="4 5" key="1">
    <citation type="submission" date="2016-10" db="EMBL/GenBank/DDBJ databases">
        <authorList>
            <person name="de Groot N.N."/>
        </authorList>
    </citation>
    <scope>NUCLEOTIDE SEQUENCE [LARGE SCALE GENOMIC DNA]</scope>
    <source>
        <strain evidence="4 5">DSM 21632</strain>
    </source>
</reference>
<evidence type="ECO:0000313" key="5">
    <source>
        <dbReference type="Proteomes" id="UP000199163"/>
    </source>
</evidence>
<evidence type="ECO:0000256" key="2">
    <source>
        <dbReference type="ARBA" id="ARBA00022898"/>
    </source>
</evidence>
<organism evidence="4 5">
    <name type="scientific">Alteribacillus persepolensis</name>
    <dbReference type="NCBI Taxonomy" id="568899"/>
    <lineage>
        <taxon>Bacteria</taxon>
        <taxon>Bacillati</taxon>
        <taxon>Bacillota</taxon>
        <taxon>Bacilli</taxon>
        <taxon>Bacillales</taxon>
        <taxon>Bacillaceae</taxon>
        <taxon>Alteribacillus</taxon>
    </lineage>
</organism>
<sequence length="377" mass="41253">MIYLDHCATTPMSRPALEAYVQTAESFYGNEQSLHDHGDYARQLVRHCQAELASVINGEASGIFFTSGGSDSNISAILSLAYGNQARGKHIITSPLEHPSVYQALEKLKTEGFEVDEADVKPNGEVSVISLEEYIRDDTILVTICHASSETGVIQPLEDIGAVVTKHGICFHTDAVQTFAKIPIDVNKACLSALSMSAHKINGPKNTGACYIAPHVSWQSIYPRVVHQQGFKPGTLDTAGIAAFATAAFHMHQQQDQLYAKWRNMQHWLLEHINNDHAVLIGDKNKRLPHHLSLRLHGYEGQWVMLHCNRQGIAISAGSACKASYTDPPKSLLAMGLTAEEAHGLFRISFGIDTTDDDLNALAYTLNQCVPSVKPSL</sequence>
<evidence type="ECO:0000259" key="3">
    <source>
        <dbReference type="Pfam" id="PF00266"/>
    </source>
</evidence>
<dbReference type="EMBL" id="FNDK01000003">
    <property type="protein sequence ID" value="SDH25851.1"/>
    <property type="molecule type" value="Genomic_DNA"/>
</dbReference>
<dbReference type="SUPFAM" id="SSF53383">
    <property type="entry name" value="PLP-dependent transferases"/>
    <property type="match status" value="1"/>
</dbReference>
<dbReference type="InterPro" id="IPR015424">
    <property type="entry name" value="PyrdxlP-dep_Trfase"/>
</dbReference>
<dbReference type="AlphaFoldDB" id="A0A1G8AY18"/>
<evidence type="ECO:0000313" key="4">
    <source>
        <dbReference type="EMBL" id="SDH25851.1"/>
    </source>
</evidence>
<keyword evidence="2" id="KW-0663">Pyridoxal phosphate</keyword>
<dbReference type="Gene3D" id="3.90.1150.10">
    <property type="entry name" value="Aspartate Aminotransferase, domain 1"/>
    <property type="match status" value="1"/>
</dbReference>
<accession>A0A1G8AY18</accession>
<gene>
    <name evidence="4" type="ORF">SAMN05192534_10366</name>
</gene>
<proteinExistence type="predicted"/>
<dbReference type="PANTHER" id="PTHR11601">
    <property type="entry name" value="CYSTEINE DESULFURYLASE FAMILY MEMBER"/>
    <property type="match status" value="1"/>
</dbReference>
<name>A0A1G8AY18_9BACI</name>
<dbReference type="RefSeq" id="WP_091271649.1">
    <property type="nucleotide sequence ID" value="NZ_FNDK01000003.1"/>
</dbReference>